<organism evidence="2 3">
    <name type="scientific">Diplodia corticola</name>
    <dbReference type="NCBI Taxonomy" id="236234"/>
    <lineage>
        <taxon>Eukaryota</taxon>
        <taxon>Fungi</taxon>
        <taxon>Dikarya</taxon>
        <taxon>Ascomycota</taxon>
        <taxon>Pezizomycotina</taxon>
        <taxon>Dothideomycetes</taxon>
        <taxon>Dothideomycetes incertae sedis</taxon>
        <taxon>Botryosphaeriales</taxon>
        <taxon>Botryosphaeriaceae</taxon>
        <taxon>Diplodia</taxon>
    </lineage>
</organism>
<sequence>MKFFSALTSALAFTTAMAAPFAANPAPETNALSERAGGGIQNTGITVFHSHEAIGNGRFRTRFRMFGFLQATQGMLNVLTEKMEVTGDTSQPLERASVIAQSFFAHFVSWMDSTFPFRKFASMRALFNTGATGNAAWEGTIGAQFEMSSNEASYNKMIEALRSYLTVRGSDPVQVTFETVADAFAVGSPVEYDLPAKLKRSANVCSSTTSIMSLFQERVPDVATYFGATC</sequence>
<gene>
    <name evidence="2" type="ORF">BKCO1_280004</name>
</gene>
<accession>A0A1J9RM34</accession>
<protein>
    <submittedName>
        <fullName evidence="2">Uncharacterized protein</fullName>
    </submittedName>
</protein>
<proteinExistence type="predicted"/>
<dbReference type="EMBL" id="MNUE01000028">
    <property type="protein sequence ID" value="OJD33635.1"/>
    <property type="molecule type" value="Genomic_DNA"/>
</dbReference>
<dbReference type="Proteomes" id="UP000183809">
    <property type="component" value="Unassembled WGS sequence"/>
</dbReference>
<dbReference type="GeneID" id="31013949"/>
<comment type="caution">
    <text evidence="2">The sequence shown here is derived from an EMBL/GenBank/DDBJ whole genome shotgun (WGS) entry which is preliminary data.</text>
</comment>
<name>A0A1J9RM34_9PEZI</name>
<evidence type="ECO:0000313" key="3">
    <source>
        <dbReference type="Proteomes" id="UP000183809"/>
    </source>
</evidence>
<evidence type="ECO:0000313" key="2">
    <source>
        <dbReference type="EMBL" id="OJD33635.1"/>
    </source>
</evidence>
<dbReference type="AlphaFoldDB" id="A0A1J9RM34"/>
<evidence type="ECO:0000256" key="1">
    <source>
        <dbReference type="SAM" id="SignalP"/>
    </source>
</evidence>
<feature type="signal peptide" evidence="1">
    <location>
        <begin position="1"/>
        <end position="18"/>
    </location>
</feature>
<reference evidence="2 3" key="1">
    <citation type="submission" date="2016-10" db="EMBL/GenBank/DDBJ databases">
        <title>Proteomics and genomics reveal pathogen-plant mechanisms compatible with a hemibiotrophic lifestyle of Diplodia corticola.</title>
        <authorList>
            <person name="Fernandes I."/>
            <person name="De Jonge R."/>
            <person name="Van De Peer Y."/>
            <person name="Devreese B."/>
            <person name="Alves A."/>
            <person name="Esteves A.C."/>
        </authorList>
    </citation>
    <scope>NUCLEOTIDE SEQUENCE [LARGE SCALE GENOMIC DNA]</scope>
    <source>
        <strain evidence="2 3">CBS 112549</strain>
    </source>
</reference>
<dbReference type="OrthoDB" id="3938253at2759"/>
<dbReference type="RefSeq" id="XP_020129895.1">
    <property type="nucleotide sequence ID" value="XM_020273688.1"/>
</dbReference>
<keyword evidence="3" id="KW-1185">Reference proteome</keyword>
<keyword evidence="1" id="KW-0732">Signal</keyword>
<feature type="chain" id="PRO_5012972981" evidence="1">
    <location>
        <begin position="19"/>
        <end position="230"/>
    </location>
</feature>